<evidence type="ECO:0000256" key="1">
    <source>
        <dbReference type="ARBA" id="ARBA00001917"/>
    </source>
</evidence>
<evidence type="ECO:0000256" key="20">
    <source>
        <dbReference type="ARBA" id="ARBA00079921"/>
    </source>
</evidence>
<evidence type="ECO:0000256" key="7">
    <source>
        <dbReference type="ARBA" id="ARBA00022630"/>
    </source>
</evidence>
<evidence type="ECO:0000256" key="3">
    <source>
        <dbReference type="ARBA" id="ARBA00001974"/>
    </source>
</evidence>
<dbReference type="SUPFAM" id="SSF51395">
    <property type="entry name" value="FMN-linked oxidoreductases"/>
    <property type="match status" value="1"/>
</dbReference>
<dbReference type="EC" id="1.4.1.13" evidence="5"/>
<dbReference type="Proteomes" id="UP000029843">
    <property type="component" value="Unassembled WGS sequence"/>
</dbReference>
<dbReference type="InterPro" id="IPR036485">
    <property type="entry name" value="Glu_synth_asu_C_sf"/>
</dbReference>
<dbReference type="Pfam" id="PF00310">
    <property type="entry name" value="GATase_2"/>
    <property type="match status" value="1"/>
</dbReference>
<evidence type="ECO:0000313" key="23">
    <source>
        <dbReference type="Proteomes" id="UP000029843"/>
    </source>
</evidence>
<dbReference type="RefSeq" id="WP_033095377.1">
    <property type="nucleotide sequence ID" value="NZ_JQED01000055.1"/>
</dbReference>
<dbReference type="Gene3D" id="3.20.20.70">
    <property type="entry name" value="Aldolase class I"/>
    <property type="match status" value="2"/>
</dbReference>
<dbReference type="InterPro" id="IPR017932">
    <property type="entry name" value="GATase_2_dom"/>
</dbReference>
<keyword evidence="9" id="KW-0479">Metal-binding</keyword>
<proteinExistence type="inferred from homology"/>
<comment type="cofactor">
    <cofactor evidence="3">
        <name>FAD</name>
        <dbReference type="ChEBI" id="CHEBI:57692"/>
    </cofactor>
</comment>
<evidence type="ECO:0000256" key="16">
    <source>
        <dbReference type="ARBA" id="ARBA00023291"/>
    </source>
</evidence>
<dbReference type="FunFam" id="3.20.20.70:FF:000031">
    <property type="entry name" value="Glutamate synthase 1 [NADH]"/>
    <property type="match status" value="1"/>
</dbReference>
<evidence type="ECO:0000256" key="6">
    <source>
        <dbReference type="ARBA" id="ARBA00022605"/>
    </source>
</evidence>
<dbReference type="InterPro" id="IPR002489">
    <property type="entry name" value="Glu_synth_asu_C"/>
</dbReference>
<keyword evidence="10" id="KW-0274">FAD</keyword>
<keyword evidence="15" id="KW-0314">Glutamate biosynthesis</keyword>
<keyword evidence="8" id="KW-0288">FMN</keyword>
<dbReference type="Pfam" id="PF04898">
    <property type="entry name" value="Glu_syn_central"/>
    <property type="match status" value="1"/>
</dbReference>
<dbReference type="CDD" id="cd00982">
    <property type="entry name" value="gltB_C"/>
    <property type="match status" value="1"/>
</dbReference>
<dbReference type="FunFam" id="2.160.20.60:FF:000001">
    <property type="entry name" value="Glutamate synthase, large subunit"/>
    <property type="match status" value="1"/>
</dbReference>
<dbReference type="SUPFAM" id="SSF56235">
    <property type="entry name" value="N-terminal nucleophile aminohydrolases (Ntn hydrolases)"/>
    <property type="match status" value="1"/>
</dbReference>
<evidence type="ECO:0000256" key="5">
    <source>
        <dbReference type="ARBA" id="ARBA00012079"/>
    </source>
</evidence>
<dbReference type="Pfam" id="PF01645">
    <property type="entry name" value="Glu_synthase"/>
    <property type="match status" value="1"/>
</dbReference>
<dbReference type="PANTHER" id="PTHR11938:SF133">
    <property type="entry name" value="GLUTAMATE SYNTHASE (NADH)"/>
    <property type="match status" value="1"/>
</dbReference>
<keyword evidence="12 22" id="KW-0560">Oxidoreductase</keyword>
<evidence type="ECO:0000259" key="21">
    <source>
        <dbReference type="PROSITE" id="PS51278"/>
    </source>
</evidence>
<keyword evidence="11" id="KW-0315">Glutamine amidotransferase</keyword>
<keyword evidence="14" id="KW-0411">Iron-sulfur</keyword>
<evidence type="ECO:0000256" key="13">
    <source>
        <dbReference type="ARBA" id="ARBA00023004"/>
    </source>
</evidence>
<protein>
    <recommendedName>
        <fullName evidence="19">Glutamate synthase [NADPH] large chain</fullName>
        <ecNumber evidence="5">1.4.1.13</ecNumber>
    </recommendedName>
    <alternativeName>
        <fullName evidence="20">Glutamate synthase subunit alpha</fullName>
    </alternativeName>
</protein>
<comment type="pathway">
    <text evidence="17">Amino-acid biosynthesis; L-glutamate biosynthesis via GLT pathway; L-glutamate from 2-oxoglutarate and L-glutamine (NADP(+) route): step 1/1.</text>
</comment>
<dbReference type="InterPro" id="IPR013785">
    <property type="entry name" value="Aldolase_TIM"/>
</dbReference>
<dbReference type="PATRIC" id="fig|28229.4.peg.3768"/>
<dbReference type="InterPro" id="IPR029055">
    <property type="entry name" value="Ntn_hydrolases_N"/>
</dbReference>
<keyword evidence="7" id="KW-0285">Flavoprotein</keyword>
<dbReference type="PANTHER" id="PTHR11938">
    <property type="entry name" value="FAD NADPH DEHYDROGENASE/OXIDOREDUCTASE"/>
    <property type="match status" value="1"/>
</dbReference>
<dbReference type="OrthoDB" id="9758182at2"/>
<gene>
    <name evidence="22" type="ORF">ND2E_0290</name>
</gene>
<dbReference type="EMBL" id="JQED01000055">
    <property type="protein sequence ID" value="KGJ86883.1"/>
    <property type="molecule type" value="Genomic_DNA"/>
</dbReference>
<evidence type="ECO:0000256" key="11">
    <source>
        <dbReference type="ARBA" id="ARBA00022962"/>
    </source>
</evidence>
<dbReference type="PROSITE" id="PS51278">
    <property type="entry name" value="GATASE_TYPE_2"/>
    <property type="match status" value="1"/>
</dbReference>
<dbReference type="Gene3D" id="3.60.20.10">
    <property type="entry name" value="Glutamine Phosphoribosylpyrophosphate, subunit 1, domain 1"/>
    <property type="match status" value="1"/>
</dbReference>
<dbReference type="InterPro" id="IPR050711">
    <property type="entry name" value="ET-N_metabolism_enzyme"/>
</dbReference>
<comment type="caution">
    <text evidence="22">The sequence shown here is derived from an EMBL/GenBank/DDBJ whole genome shotgun (WGS) entry which is preliminary data.</text>
</comment>
<dbReference type="GO" id="GO:0006537">
    <property type="term" value="P:glutamate biosynthetic process"/>
    <property type="evidence" value="ECO:0007669"/>
    <property type="project" value="UniProtKB-KW"/>
</dbReference>
<sequence>MNDMSKKSQGLYRAEFEHDSCGIGFVANLKGKKTHNIIENALTMLSCMEHRGGTGFDVKSGDGAGILIQIPHDFLSQETAKLGFSLPEAGSYGVGMIFFPRDKEQSEACRDILNKNITELGLTLLGYREVPGDNSMLGAASFDSEPNIEQVFIAKPEGLTAQEFERKLFVLRKYTSHKINATIAKERDEFYVTSMSSTKIVYKGQFTTEQVRQYYLDLQDERTISGMAMFHSRFSTNTFPAWRRAQPFRYIAHNGEINTVRGNINWMNAREALFSSVNFSDAELKMLNPICNNDNSDSANLDMAIELLVLSGRSLAQVMMMMVPEAWQTQTDMDATKHAFYEYYACIMEPWDGPASLSFTDGNVIGATLDRNGLRPSRYLLTDDGTLVMGSETGTLCVDQSTVVEKGRLQPGKIFIADLKQGRIISDDEVKQQVSSAQPYGKWLSDNKIELEQLPVPTASIAQPPLAELRKIQKAFGYTSEDLNLVLAGMVGTSKEPLGAMGTDTPLAVLSDRPQQLSHYFKQLFAQVTNPPIDPIREELVMSLRGYIGKSLNLLEETAAHCHKVEIDQPVLTNEQLRKLQHIDNDHLQSKTIAITFKASGEAGALKKALERVCFNAKNAVEDGYSILILSDREVDSDHVAIPSVLATAAVHHYLIREKLRSYADIILESADVRETHHFATVIGYGAAAVNPYLALESMYGLRDEGVLDSNLTDDQITDKYTKAVGSGLLKTFSKMGISTLQSYLGAQVFEALGINSDVIEQYFTGTVSRIEGLSLDQIAQEALLRHREGFPEASRIAVENLLPTGGEYSWRNDGERHLFSPTVIRLLQHSTASNDTNQFKQYAKTVDDQSKEAFTLRGLLEISSDRPSIPLSDVEPIENIFKRFASGAMSFGSISWEAHTTLAIAMNRIGGKSNSGEGGEDPIRYTPLENGDSMNSRIKQVASGRFGVTSHYLANADELQIKMAQGAKPGEGGQLPGDKVDAWIGKTRGSTPGVGLISPPPHHDIYSIEDLSQLIFDLKNANRDARVNVKLVSEAGVGTIASGVSKAYADVVLIAGHDGGTGASPLSSIKHTGLPWELGLAETHQTLVRNKLRSRITVQTDGQLKTPRDLAIATLLGAEEYGMATTALVVEGCIMMRKCHLNTCPVGIATQDKELRDRFTGRADILVNFFTMMAEGLREIMAELGFSSIEEMVGQTQCLKQRGDVDHWKYNGVDLTPLLHKEECDENETLHQSISQKHLIDDIIDRQMIKDAQAALDSQQSVSLEYDVINTDRTIGAMISNEISKKYQDKGLPENTIKVKFNGSAGQSFGCFSAKGLHFELEGDANDYFGKGLSGANLVVYPSKEATFTPSENILIGNVAFFGATSGSAFIRGIAGERFCVRNSGATAVVEGVGDHGCEYMTGGKAVILGATGRNFAAGMSGGVAYVLDDNKDFAPKCNMEMVSLETVDCDAESLELKALIAEHLAATGSDVANDLLNDWDTNVKRFVKVMPIDYKRMQGYMNDVRTSGKFESEYDIAVQAFDIHLNKLASAKA</sequence>
<keyword evidence="6" id="KW-0028">Amino-acid biosynthesis</keyword>
<evidence type="ECO:0000256" key="19">
    <source>
        <dbReference type="ARBA" id="ARBA00072108"/>
    </source>
</evidence>
<dbReference type="SUPFAM" id="SSF69336">
    <property type="entry name" value="Alpha subunit of glutamate synthase, C-terminal domain"/>
    <property type="match status" value="1"/>
</dbReference>
<evidence type="ECO:0000256" key="18">
    <source>
        <dbReference type="ARBA" id="ARBA00048151"/>
    </source>
</evidence>
<dbReference type="CDD" id="cd02808">
    <property type="entry name" value="GltS_FMN"/>
    <property type="match status" value="1"/>
</dbReference>
<dbReference type="GO" id="GO:0046872">
    <property type="term" value="F:metal ion binding"/>
    <property type="evidence" value="ECO:0007669"/>
    <property type="project" value="UniProtKB-KW"/>
</dbReference>
<evidence type="ECO:0000256" key="10">
    <source>
        <dbReference type="ARBA" id="ARBA00022827"/>
    </source>
</evidence>
<feature type="domain" description="Glutamine amidotransferase type-2" evidence="21">
    <location>
        <begin position="21"/>
        <end position="420"/>
    </location>
</feature>
<dbReference type="GO" id="GO:0051538">
    <property type="term" value="F:3 iron, 4 sulfur cluster binding"/>
    <property type="evidence" value="ECO:0007669"/>
    <property type="project" value="UniProtKB-KW"/>
</dbReference>
<evidence type="ECO:0000256" key="17">
    <source>
        <dbReference type="ARBA" id="ARBA00037898"/>
    </source>
</evidence>
<evidence type="ECO:0000256" key="12">
    <source>
        <dbReference type="ARBA" id="ARBA00023002"/>
    </source>
</evidence>
<reference evidence="22 23" key="1">
    <citation type="submission" date="2014-08" db="EMBL/GenBank/DDBJ databases">
        <title>Genomic and Phenotypic Diversity of Colwellia psychrerythraea strains from Disparate Marine Basins.</title>
        <authorList>
            <person name="Techtmann S.M."/>
            <person name="Stelling S.C."/>
            <person name="Utturkar S.M."/>
            <person name="Alshibli N."/>
            <person name="Harris A."/>
            <person name="Brown S.D."/>
            <person name="Hazen T.C."/>
        </authorList>
    </citation>
    <scope>NUCLEOTIDE SEQUENCE [LARGE SCALE GENOMIC DNA]</scope>
    <source>
        <strain evidence="22 23">ND2E</strain>
    </source>
</reference>
<comment type="similarity">
    <text evidence="4">Belongs to the glutamate synthase family.</text>
</comment>
<dbReference type="GO" id="GO:0004355">
    <property type="term" value="F:glutamate synthase (NADPH) activity"/>
    <property type="evidence" value="ECO:0007669"/>
    <property type="project" value="UniProtKB-EC"/>
</dbReference>
<evidence type="ECO:0000256" key="2">
    <source>
        <dbReference type="ARBA" id="ARBA00001927"/>
    </source>
</evidence>
<comment type="cofactor">
    <cofactor evidence="2">
        <name>[3Fe-4S] cluster</name>
        <dbReference type="ChEBI" id="CHEBI:21137"/>
    </cofactor>
</comment>
<dbReference type="InterPro" id="IPR002932">
    <property type="entry name" value="Glu_synthdom"/>
</dbReference>
<keyword evidence="16" id="KW-0003">3Fe-4S</keyword>
<evidence type="ECO:0000256" key="8">
    <source>
        <dbReference type="ARBA" id="ARBA00022643"/>
    </source>
</evidence>
<comment type="cofactor">
    <cofactor evidence="1">
        <name>FMN</name>
        <dbReference type="ChEBI" id="CHEBI:58210"/>
    </cofactor>
</comment>
<dbReference type="Pfam" id="PF01493">
    <property type="entry name" value="GXGXG"/>
    <property type="match status" value="1"/>
</dbReference>
<accession>A0A099KB97</accession>
<organism evidence="22 23">
    <name type="scientific">Colwellia psychrerythraea</name>
    <name type="common">Vibrio psychroerythus</name>
    <dbReference type="NCBI Taxonomy" id="28229"/>
    <lineage>
        <taxon>Bacteria</taxon>
        <taxon>Pseudomonadati</taxon>
        <taxon>Pseudomonadota</taxon>
        <taxon>Gammaproteobacteria</taxon>
        <taxon>Alteromonadales</taxon>
        <taxon>Colwelliaceae</taxon>
        <taxon>Colwellia</taxon>
    </lineage>
</organism>
<dbReference type="CDD" id="cd00713">
    <property type="entry name" value="GltS"/>
    <property type="match status" value="1"/>
</dbReference>
<comment type="catalytic activity">
    <reaction evidence="18">
        <text>2 L-glutamate + NADP(+) = L-glutamine + 2-oxoglutarate + NADPH + H(+)</text>
        <dbReference type="Rhea" id="RHEA:15501"/>
        <dbReference type="ChEBI" id="CHEBI:15378"/>
        <dbReference type="ChEBI" id="CHEBI:16810"/>
        <dbReference type="ChEBI" id="CHEBI:29985"/>
        <dbReference type="ChEBI" id="CHEBI:57783"/>
        <dbReference type="ChEBI" id="CHEBI:58349"/>
        <dbReference type="ChEBI" id="CHEBI:58359"/>
        <dbReference type="EC" id="1.4.1.13"/>
    </reaction>
</comment>
<evidence type="ECO:0000313" key="22">
    <source>
        <dbReference type="EMBL" id="KGJ86883.1"/>
    </source>
</evidence>
<name>A0A099KB97_COLPS</name>
<evidence type="ECO:0000256" key="14">
    <source>
        <dbReference type="ARBA" id="ARBA00023014"/>
    </source>
</evidence>
<dbReference type="Gene3D" id="2.160.20.60">
    <property type="entry name" value="Glutamate synthase, alpha subunit, C-terminal domain"/>
    <property type="match status" value="1"/>
</dbReference>
<keyword evidence="13" id="KW-0408">Iron</keyword>
<evidence type="ECO:0000256" key="4">
    <source>
        <dbReference type="ARBA" id="ARBA00009716"/>
    </source>
</evidence>
<dbReference type="FunFam" id="3.20.20.70:FF:000053">
    <property type="entry name" value="Glutamate synthase large subunit"/>
    <property type="match status" value="1"/>
</dbReference>
<dbReference type="GO" id="GO:0019676">
    <property type="term" value="P:ammonia assimilation cycle"/>
    <property type="evidence" value="ECO:0007669"/>
    <property type="project" value="TreeGrafter"/>
</dbReference>
<dbReference type="InterPro" id="IPR006982">
    <property type="entry name" value="Glu_synth_centr_N"/>
</dbReference>
<evidence type="ECO:0000256" key="9">
    <source>
        <dbReference type="ARBA" id="ARBA00022723"/>
    </source>
</evidence>
<evidence type="ECO:0000256" key="15">
    <source>
        <dbReference type="ARBA" id="ARBA00023164"/>
    </source>
</evidence>
<dbReference type="NCBIfam" id="NF008730">
    <property type="entry name" value="PRK11750.1"/>
    <property type="match status" value="1"/>
</dbReference>
<dbReference type="FunFam" id="3.60.20.10:FF:000001">
    <property type="entry name" value="Glutamate synthase, large subunit"/>
    <property type="match status" value="1"/>
</dbReference>